<organism evidence="1 2">
    <name type="scientific">Umezawaea tangerina</name>
    <dbReference type="NCBI Taxonomy" id="84725"/>
    <lineage>
        <taxon>Bacteria</taxon>
        <taxon>Bacillati</taxon>
        <taxon>Actinomycetota</taxon>
        <taxon>Actinomycetes</taxon>
        <taxon>Pseudonocardiales</taxon>
        <taxon>Pseudonocardiaceae</taxon>
        <taxon>Umezawaea</taxon>
    </lineage>
</organism>
<dbReference type="Proteomes" id="UP000239494">
    <property type="component" value="Unassembled WGS sequence"/>
</dbReference>
<protein>
    <submittedName>
        <fullName evidence="1">Uncharacterized protein DUF2848</fullName>
    </submittedName>
</protein>
<name>A0A2T0T9U3_9PSEU</name>
<sequence>MSTLRFELPDGARVAVTVTTLLNGGYAGRSQEDVAAHVRELAELGVPAPSETPSLYPVAPYLAQQTDEVAVQHDRTSGEAEWALVVTEDDLLLTVACDHTDRALEVHGVAWSKQAGPDVLGRAAWRLDEVADRLDGIELTAWADGVEIQVGTLAELLAPAYWVEVLRARDLLRPGTVLLSGTIPMREGVNQFAREWRVELRDPATGRTIDCAYAVRPLPAAIG</sequence>
<dbReference type="InterPro" id="IPR036663">
    <property type="entry name" value="Fumarylacetoacetase_C_sf"/>
</dbReference>
<dbReference type="EMBL" id="PVTF01000004">
    <property type="protein sequence ID" value="PRY42437.1"/>
    <property type="molecule type" value="Genomic_DNA"/>
</dbReference>
<comment type="caution">
    <text evidence="1">The sequence shown here is derived from an EMBL/GenBank/DDBJ whole genome shotgun (WGS) entry which is preliminary data.</text>
</comment>
<evidence type="ECO:0000313" key="2">
    <source>
        <dbReference type="Proteomes" id="UP000239494"/>
    </source>
</evidence>
<dbReference type="GO" id="GO:0003824">
    <property type="term" value="F:catalytic activity"/>
    <property type="evidence" value="ECO:0007669"/>
    <property type="project" value="InterPro"/>
</dbReference>
<accession>A0A2T0T9U3</accession>
<keyword evidence="2" id="KW-1185">Reference proteome</keyword>
<dbReference type="OrthoDB" id="9792678at2"/>
<dbReference type="Gene3D" id="3.90.850.10">
    <property type="entry name" value="Fumarylacetoacetase-like, C-terminal domain"/>
    <property type="match status" value="1"/>
</dbReference>
<dbReference type="InterPro" id="IPR021269">
    <property type="entry name" value="DUF2848"/>
</dbReference>
<dbReference type="Pfam" id="PF11010">
    <property type="entry name" value="DUF2848"/>
    <property type="match status" value="1"/>
</dbReference>
<dbReference type="AlphaFoldDB" id="A0A2T0T9U3"/>
<gene>
    <name evidence="1" type="ORF">CLV43_104270</name>
</gene>
<dbReference type="SUPFAM" id="SSF56529">
    <property type="entry name" value="FAH"/>
    <property type="match status" value="1"/>
</dbReference>
<evidence type="ECO:0000313" key="1">
    <source>
        <dbReference type="EMBL" id="PRY42437.1"/>
    </source>
</evidence>
<proteinExistence type="predicted"/>
<reference evidence="1 2" key="1">
    <citation type="submission" date="2018-03" db="EMBL/GenBank/DDBJ databases">
        <title>Genomic Encyclopedia of Archaeal and Bacterial Type Strains, Phase II (KMG-II): from individual species to whole genera.</title>
        <authorList>
            <person name="Goeker M."/>
        </authorList>
    </citation>
    <scope>NUCLEOTIDE SEQUENCE [LARGE SCALE GENOMIC DNA]</scope>
    <source>
        <strain evidence="1 2">DSM 44720</strain>
    </source>
</reference>
<dbReference type="RefSeq" id="WP_106187846.1">
    <property type="nucleotide sequence ID" value="NZ_PVTF01000004.1"/>
</dbReference>